<dbReference type="InterPro" id="IPR006553">
    <property type="entry name" value="Leu-rich_rpt_Cys-con_subtyp"/>
</dbReference>
<dbReference type="PANTHER" id="PTHR13318">
    <property type="entry name" value="PARTNER OF PAIRED, ISOFORM B-RELATED"/>
    <property type="match status" value="1"/>
</dbReference>
<sequence length="464" mass="50798">MENSLYDEILQEIFQKLPSSSCGVSLVCKRWLHLYRFSRTSLSLKLSSSHHPSLSSFLSHHPFLASLSLSLSPPLSLSPHLISLIASCSNLVSLSLSPAPLSLSSLLSLSTTLPRLTSLSITLPRPVFLNWVISFPSLKALSITLSSERRDFYDHWVNDEGQSQDFDEESEVGLGLEALSLVGVRSDDCGVGWLWKRCTKIKKLRLQSCEGIGVGGSYSSFVKCLKGLEEIELTTCRSVIHGILMELVQHCGSLNSLLVHDGGSREGLMQFLNECGSNVRKFDFRLPLDLGNEHLIAMAVNFRGLTTLRLQSCCLVTGEGLKAVAGAVGGLDELALVNCDVVEREPGLLATLGQQLRTLRKLDLSHNEMLLDKECISMLVSCANLVDLRVRGCKGLSGVTVASMLRSCKQLENVDIVNCVGIDSQAVELFVKNCSSLRRIQVEGSKVSDAARMWGAKKFIEFVV</sequence>
<dbReference type="GO" id="GO:0031146">
    <property type="term" value="P:SCF-dependent proteasomal ubiquitin-dependent protein catabolic process"/>
    <property type="evidence" value="ECO:0007669"/>
    <property type="project" value="TreeGrafter"/>
</dbReference>
<comment type="caution">
    <text evidence="1">The sequence shown here is derived from an EMBL/GenBank/DDBJ whole genome shotgun (WGS) entry which is preliminary data.</text>
</comment>
<dbReference type="SMART" id="SM00367">
    <property type="entry name" value="LRR_CC"/>
    <property type="match status" value="4"/>
</dbReference>
<reference evidence="1 2" key="1">
    <citation type="submission" date="2024-01" db="EMBL/GenBank/DDBJ databases">
        <title>The genomes of 5 underutilized Papilionoideae crops provide insights into root nodulation and disease resistanc.</title>
        <authorList>
            <person name="Jiang F."/>
        </authorList>
    </citation>
    <scope>NUCLEOTIDE SEQUENCE [LARGE SCALE GENOMIC DNA]</scope>
    <source>
        <strain evidence="1">DUOXIRENSHENG_FW03</strain>
        <tissue evidence="1">Leaves</tissue>
    </source>
</reference>
<dbReference type="Pfam" id="PF13516">
    <property type="entry name" value="LRR_6"/>
    <property type="match status" value="2"/>
</dbReference>
<protein>
    <recommendedName>
        <fullName evidence="3">F-box domain-containing protein</fullName>
    </recommendedName>
</protein>
<dbReference type="Proteomes" id="UP001386955">
    <property type="component" value="Unassembled WGS sequence"/>
</dbReference>
<accession>A0AAN9XKT1</accession>
<evidence type="ECO:0008006" key="3">
    <source>
        <dbReference type="Google" id="ProtNLM"/>
    </source>
</evidence>
<dbReference type="InterPro" id="IPR032675">
    <property type="entry name" value="LRR_dom_sf"/>
</dbReference>
<evidence type="ECO:0000313" key="1">
    <source>
        <dbReference type="EMBL" id="KAK7395878.1"/>
    </source>
</evidence>
<dbReference type="SUPFAM" id="SSF52047">
    <property type="entry name" value="RNI-like"/>
    <property type="match status" value="1"/>
</dbReference>
<dbReference type="InterPro" id="IPR036047">
    <property type="entry name" value="F-box-like_dom_sf"/>
</dbReference>
<dbReference type="PANTHER" id="PTHR13318:SF77">
    <property type="entry name" value="F-BOX DOMAIN-CONTAINING PROTEIN"/>
    <property type="match status" value="1"/>
</dbReference>
<evidence type="ECO:0000313" key="2">
    <source>
        <dbReference type="Proteomes" id="UP001386955"/>
    </source>
</evidence>
<gene>
    <name evidence="1" type="ORF">VNO78_16450</name>
</gene>
<organism evidence="1 2">
    <name type="scientific">Psophocarpus tetragonolobus</name>
    <name type="common">Winged bean</name>
    <name type="synonym">Dolichos tetragonolobus</name>
    <dbReference type="NCBI Taxonomy" id="3891"/>
    <lineage>
        <taxon>Eukaryota</taxon>
        <taxon>Viridiplantae</taxon>
        <taxon>Streptophyta</taxon>
        <taxon>Embryophyta</taxon>
        <taxon>Tracheophyta</taxon>
        <taxon>Spermatophyta</taxon>
        <taxon>Magnoliopsida</taxon>
        <taxon>eudicotyledons</taxon>
        <taxon>Gunneridae</taxon>
        <taxon>Pentapetalae</taxon>
        <taxon>rosids</taxon>
        <taxon>fabids</taxon>
        <taxon>Fabales</taxon>
        <taxon>Fabaceae</taxon>
        <taxon>Papilionoideae</taxon>
        <taxon>50 kb inversion clade</taxon>
        <taxon>NPAAA clade</taxon>
        <taxon>indigoferoid/millettioid clade</taxon>
        <taxon>Phaseoleae</taxon>
        <taxon>Psophocarpus</taxon>
    </lineage>
</organism>
<dbReference type="AlphaFoldDB" id="A0AAN9XKT1"/>
<dbReference type="InterPro" id="IPR001611">
    <property type="entry name" value="Leu-rich_rpt"/>
</dbReference>
<dbReference type="SUPFAM" id="SSF81383">
    <property type="entry name" value="F-box domain"/>
    <property type="match status" value="1"/>
</dbReference>
<name>A0AAN9XKT1_PSOTE</name>
<dbReference type="GO" id="GO:0019005">
    <property type="term" value="C:SCF ubiquitin ligase complex"/>
    <property type="evidence" value="ECO:0007669"/>
    <property type="project" value="TreeGrafter"/>
</dbReference>
<proteinExistence type="predicted"/>
<dbReference type="Gene3D" id="3.80.10.10">
    <property type="entry name" value="Ribonuclease Inhibitor"/>
    <property type="match status" value="3"/>
</dbReference>
<keyword evidence="2" id="KW-1185">Reference proteome</keyword>
<dbReference type="EMBL" id="JAYMYS010000004">
    <property type="protein sequence ID" value="KAK7395878.1"/>
    <property type="molecule type" value="Genomic_DNA"/>
</dbReference>